<sequence>MLVKVKFIEVSSYSHPGQRSGTTSARSCGCYVLRQGSIVKEIHSPPAVVIDPSVNLTDMVERRAQDTRNPVVYRVQKSTGNWVNVTAQQFRAQILELAKGLVAAGIGEGDVVGIMSRTRYEWTLIDFACWYAGAVVVPVYETSSPAQAAWALSHSKAKAVFVESDKLAGVIDQARNLTDEELELSALSHVWVIDRQAIADLVRQGASISDDEIEQRRSTASCEDIATIVYTSGTTGRPKACPITHGNFVRLSANCKATIPEIANETNSTLLFLPLAHVLGRIIQVLAFDAGMVVGHAPDIKNLSTDLASFQPTMLLVVPRVFEKVYEGAVKKAEKGGTVNAKLFHRSVDVAVKWSQAKIAGEMTKKLALQHRFYDKLVYSKLRAAMGGKVRFAVSGGSRLAPHYGHFYHAVGIEVVEGYGLTETTAPLAVGRIRDFEVGNVGTLIPGGSARLADDGELEFKGVGLISGYLDNPEENALAFTEDGWFRTGDLAQISQDGKITITGRKKEIIVTAGGKNVMPVPAEDRLRLAPFVSQAMLVGDEKPFIAALITLDPDVLPDELERIGLPRTLTPKEASIHPRVRESIQKFIDEANALVSKAESIREFRIIDKDFTEAEGHLTPSMKVRRKQILADFSSYVEDIYNRTKSTVTETASQTAERMQELRAEQSEKWDEFKADQGQKIQEFTESQGQKLHELADKLQQARGPKTDENALDPQNPAEAPDNELKPGSDGETSQ</sequence>
<dbReference type="PANTHER" id="PTHR43272:SF32">
    <property type="entry name" value="AMP-DEPENDENT SYNTHETASE_LIGASE DOMAIN-CONTAINING PROTEIN"/>
    <property type="match status" value="1"/>
</dbReference>
<comment type="similarity">
    <text evidence="1">Belongs to the ATP-dependent AMP-binding enzyme family.</text>
</comment>
<gene>
    <name evidence="8" type="ORF">GCM10023352_20410</name>
</gene>
<evidence type="ECO:0000256" key="6">
    <source>
        <dbReference type="SAM" id="MobiDB-lite"/>
    </source>
</evidence>
<feature type="domain" description="AMP-dependent synthetase/ligase" evidence="7">
    <location>
        <begin position="62"/>
        <end position="469"/>
    </location>
</feature>
<evidence type="ECO:0000313" key="8">
    <source>
        <dbReference type="EMBL" id="GAA4800288.1"/>
    </source>
</evidence>
<evidence type="ECO:0000256" key="5">
    <source>
        <dbReference type="ARBA" id="ARBA00032875"/>
    </source>
</evidence>
<dbReference type="InterPro" id="IPR020845">
    <property type="entry name" value="AMP-binding_CS"/>
</dbReference>
<dbReference type="Gene3D" id="3.40.50.12780">
    <property type="entry name" value="N-terminal domain of ligase-like"/>
    <property type="match status" value="1"/>
</dbReference>
<dbReference type="Pfam" id="PF00501">
    <property type="entry name" value="AMP-binding"/>
    <property type="match status" value="1"/>
</dbReference>
<protein>
    <recommendedName>
        <fullName evidence="5">Acyl-CoA synthetase</fullName>
    </recommendedName>
</protein>
<evidence type="ECO:0000256" key="4">
    <source>
        <dbReference type="ARBA" id="ARBA00023098"/>
    </source>
</evidence>
<feature type="region of interest" description="Disordered" evidence="6">
    <location>
        <begin position="697"/>
        <end position="736"/>
    </location>
</feature>
<keyword evidence="3" id="KW-0276">Fatty acid metabolism</keyword>
<evidence type="ECO:0000256" key="3">
    <source>
        <dbReference type="ARBA" id="ARBA00022832"/>
    </source>
</evidence>
<dbReference type="CDD" id="cd05907">
    <property type="entry name" value="VL_LC_FACS_like"/>
    <property type="match status" value="1"/>
</dbReference>
<dbReference type="Proteomes" id="UP001500187">
    <property type="component" value="Unassembled WGS sequence"/>
</dbReference>
<keyword evidence="2 8" id="KW-0436">Ligase</keyword>
<keyword evidence="9" id="KW-1185">Reference proteome</keyword>
<evidence type="ECO:0000256" key="2">
    <source>
        <dbReference type="ARBA" id="ARBA00022598"/>
    </source>
</evidence>
<name>A0ABP9BWG0_9MICC</name>
<dbReference type="GO" id="GO:0016874">
    <property type="term" value="F:ligase activity"/>
    <property type="evidence" value="ECO:0007669"/>
    <property type="project" value="UniProtKB-KW"/>
</dbReference>
<reference evidence="9" key="1">
    <citation type="journal article" date="2019" name="Int. J. Syst. Evol. Microbiol.">
        <title>The Global Catalogue of Microorganisms (GCM) 10K type strain sequencing project: providing services to taxonomists for standard genome sequencing and annotation.</title>
        <authorList>
            <consortium name="The Broad Institute Genomics Platform"/>
            <consortium name="The Broad Institute Genome Sequencing Center for Infectious Disease"/>
            <person name="Wu L."/>
            <person name="Ma J."/>
        </authorList>
    </citation>
    <scope>NUCLEOTIDE SEQUENCE [LARGE SCALE GENOMIC DNA]</scope>
    <source>
        <strain evidence="9">JCM 18541</strain>
    </source>
</reference>
<organism evidence="8 9">
    <name type="scientific">Rothia endophytica</name>
    <dbReference type="NCBI Taxonomy" id="1324766"/>
    <lineage>
        <taxon>Bacteria</taxon>
        <taxon>Bacillati</taxon>
        <taxon>Actinomycetota</taxon>
        <taxon>Actinomycetes</taxon>
        <taxon>Micrococcales</taxon>
        <taxon>Micrococcaceae</taxon>
        <taxon>Rothia</taxon>
    </lineage>
</organism>
<dbReference type="PROSITE" id="PS00455">
    <property type="entry name" value="AMP_BINDING"/>
    <property type="match status" value="1"/>
</dbReference>
<dbReference type="InterPro" id="IPR000873">
    <property type="entry name" value="AMP-dep_synth/lig_dom"/>
</dbReference>
<evidence type="ECO:0000313" key="9">
    <source>
        <dbReference type="Proteomes" id="UP001500187"/>
    </source>
</evidence>
<evidence type="ECO:0000259" key="7">
    <source>
        <dbReference type="Pfam" id="PF00501"/>
    </source>
</evidence>
<proteinExistence type="inferred from homology"/>
<dbReference type="SUPFAM" id="SSF56801">
    <property type="entry name" value="Acetyl-CoA synthetase-like"/>
    <property type="match status" value="1"/>
</dbReference>
<evidence type="ECO:0000256" key="1">
    <source>
        <dbReference type="ARBA" id="ARBA00006432"/>
    </source>
</evidence>
<accession>A0ABP9BWG0</accession>
<dbReference type="PANTHER" id="PTHR43272">
    <property type="entry name" value="LONG-CHAIN-FATTY-ACID--COA LIGASE"/>
    <property type="match status" value="1"/>
</dbReference>
<dbReference type="Pfam" id="PF23562">
    <property type="entry name" value="AMP-binding_C_3"/>
    <property type="match status" value="1"/>
</dbReference>
<keyword evidence="4" id="KW-0443">Lipid metabolism</keyword>
<dbReference type="InterPro" id="IPR042099">
    <property type="entry name" value="ANL_N_sf"/>
</dbReference>
<comment type="caution">
    <text evidence="8">The sequence shown here is derived from an EMBL/GenBank/DDBJ whole genome shotgun (WGS) entry which is preliminary data.</text>
</comment>
<dbReference type="EMBL" id="BAABKP010000006">
    <property type="protein sequence ID" value="GAA4800288.1"/>
    <property type="molecule type" value="Genomic_DNA"/>
</dbReference>